<feature type="domain" description="Fucolectin tachylectin-4 pentraxin-1" evidence="9">
    <location>
        <begin position="1593"/>
        <end position="1734"/>
    </location>
</feature>
<comment type="function">
    <text evidence="1">Acts as a defensive agent. Recognizes blood group fucosylated oligosaccharides including A, B, H and Lewis B-type antigens. Does not recognize Lewis A antigen and has low affinity for monovalent haptens.</text>
</comment>
<evidence type="ECO:0000256" key="1">
    <source>
        <dbReference type="ARBA" id="ARBA00002219"/>
    </source>
</evidence>
<comment type="similarity">
    <text evidence="2">Belongs to the fucolectin family.</text>
</comment>
<dbReference type="PANTHER" id="PTHR45713:SF19">
    <property type="entry name" value="PENTRAXIN FUSION PROTEIN-LIKE"/>
    <property type="match status" value="1"/>
</dbReference>
<organism evidence="10 11">
    <name type="scientific">Xenopus laevis</name>
    <name type="common">African clawed frog</name>
    <dbReference type="NCBI Taxonomy" id="8355"/>
    <lineage>
        <taxon>Eukaryota</taxon>
        <taxon>Metazoa</taxon>
        <taxon>Chordata</taxon>
        <taxon>Craniata</taxon>
        <taxon>Vertebrata</taxon>
        <taxon>Euteleostomi</taxon>
        <taxon>Amphibia</taxon>
        <taxon>Batrachia</taxon>
        <taxon>Anura</taxon>
        <taxon>Pipoidea</taxon>
        <taxon>Pipidae</taxon>
        <taxon>Xenopodinae</taxon>
        <taxon>Xenopus</taxon>
        <taxon>Xenopus</taxon>
    </lineage>
</organism>
<feature type="domain" description="Fucolectin tachylectin-4 pentraxin-1" evidence="9">
    <location>
        <begin position="1179"/>
        <end position="1303"/>
    </location>
</feature>
<feature type="domain" description="Fucolectin tachylectin-4 pentraxin-1" evidence="9">
    <location>
        <begin position="1737"/>
        <end position="1871"/>
    </location>
</feature>
<dbReference type="Proteomes" id="UP000186698">
    <property type="component" value="Chromosome 6L"/>
</dbReference>
<dbReference type="GeneID" id="108719450"/>
<keyword evidence="6" id="KW-0106">Calcium</keyword>
<feature type="compositionally biased region" description="Polar residues" evidence="8">
    <location>
        <begin position="1767"/>
        <end position="1776"/>
    </location>
</feature>
<evidence type="ECO:0000259" key="9">
    <source>
        <dbReference type="SMART" id="SM00607"/>
    </source>
</evidence>
<evidence type="ECO:0000256" key="8">
    <source>
        <dbReference type="SAM" id="MobiDB-lite"/>
    </source>
</evidence>
<keyword evidence="4" id="KW-0479">Metal-binding</keyword>
<reference evidence="11" key="1">
    <citation type="submission" date="2025-08" db="UniProtKB">
        <authorList>
            <consortium name="RefSeq"/>
        </authorList>
    </citation>
    <scope>IDENTIFICATION</scope>
    <source>
        <strain evidence="11">J_2021</strain>
        <tissue evidence="11">Erythrocytes</tissue>
    </source>
</reference>
<evidence type="ECO:0000256" key="2">
    <source>
        <dbReference type="ARBA" id="ARBA00010147"/>
    </source>
</evidence>
<feature type="domain" description="Fucolectin tachylectin-4 pentraxin-1" evidence="9">
    <location>
        <begin position="348"/>
        <end position="485"/>
    </location>
</feature>
<dbReference type="InterPro" id="IPR008979">
    <property type="entry name" value="Galactose-bd-like_sf"/>
</dbReference>
<dbReference type="Pfam" id="PF22633">
    <property type="entry name" value="F5_F8_type_C_2"/>
    <property type="match status" value="13"/>
</dbReference>
<dbReference type="GO" id="GO:0010185">
    <property type="term" value="P:regulation of cellular defense response"/>
    <property type="evidence" value="ECO:0007669"/>
    <property type="project" value="UniProtKB-ARBA"/>
</dbReference>
<accession>A0A8J1KZ79</accession>
<dbReference type="InterPro" id="IPR051941">
    <property type="entry name" value="BG_Antigen-Binding_Lectin"/>
</dbReference>
<keyword evidence="7" id="KW-1015">Disulfide bond</keyword>
<keyword evidence="5" id="KW-0430">Lectin</keyword>
<dbReference type="KEGG" id="xla:108719450"/>
<comment type="subunit">
    <text evidence="3">Homotrimer.</text>
</comment>
<feature type="region of interest" description="Disordered" evidence="8">
    <location>
        <begin position="1744"/>
        <end position="1776"/>
    </location>
</feature>
<dbReference type="GO" id="GO:0042806">
    <property type="term" value="F:fucose binding"/>
    <property type="evidence" value="ECO:0007669"/>
    <property type="project" value="UniProtKB-ARBA"/>
</dbReference>
<evidence type="ECO:0000256" key="5">
    <source>
        <dbReference type="ARBA" id="ARBA00022734"/>
    </source>
</evidence>
<evidence type="ECO:0000313" key="10">
    <source>
        <dbReference type="Proteomes" id="UP000186698"/>
    </source>
</evidence>
<proteinExistence type="inferred from homology"/>
<gene>
    <name evidence="11" type="primary">LOC108719450</name>
</gene>
<feature type="domain" description="Fucolectin tachylectin-4 pentraxin-1" evidence="9">
    <location>
        <begin position="1450"/>
        <end position="1591"/>
    </location>
</feature>
<feature type="domain" description="Fucolectin tachylectin-4 pentraxin-1" evidence="9">
    <location>
        <begin position="760"/>
        <end position="900"/>
    </location>
</feature>
<feature type="domain" description="Fucolectin tachylectin-4 pentraxin-1" evidence="9">
    <location>
        <begin position="1306"/>
        <end position="1446"/>
    </location>
</feature>
<dbReference type="PANTHER" id="PTHR45713">
    <property type="entry name" value="FTP DOMAIN-CONTAINING PROTEIN"/>
    <property type="match status" value="1"/>
</dbReference>
<feature type="domain" description="Fucolectin tachylectin-4 pentraxin-1" evidence="9">
    <location>
        <begin position="67"/>
        <end position="208"/>
    </location>
</feature>
<feature type="domain" description="Fucolectin tachylectin-4 pentraxin-1" evidence="9">
    <location>
        <begin position="210"/>
        <end position="347"/>
    </location>
</feature>
<evidence type="ECO:0000256" key="4">
    <source>
        <dbReference type="ARBA" id="ARBA00022723"/>
    </source>
</evidence>
<evidence type="ECO:0000313" key="11">
    <source>
        <dbReference type="RefSeq" id="XP_041422616.1"/>
    </source>
</evidence>
<dbReference type="RefSeq" id="XP_041422616.1">
    <property type="nucleotide sequence ID" value="XM_041566682.1"/>
</dbReference>
<dbReference type="SUPFAM" id="SSF49785">
    <property type="entry name" value="Galactose-binding domain-like"/>
    <property type="match status" value="13"/>
</dbReference>
<dbReference type="InterPro" id="IPR006585">
    <property type="entry name" value="FTP1"/>
</dbReference>
<sequence>MIFTSVLTAPALQILSHFSAPKQKFVSWDLQDPQPDPGARMTGMKHLILFLSSAAIGWASLSQRQQGGNLARRGEAIQSSYWNFTPAGLAIDGINHTHYKLNSCTHTEYENKPWWRLDLKRRYKIGKVVIVNRMDCCSERLLGAELRVGNSGDHNKNPICGKVTDVLDAAITMCCNGMEGRYVTVAIPESFQVLTLCEVEVYGYKPNNQKVNVARLGEATQSSDWVDRGARLAIDGVKNTNYFHASCSHTEKNNPAWWRLDLKENYKIATVLIVNRMDDHSDRLLGAEVHIGNATENNNTVCGNVTDISKASITVSCKGILGRYITVVIPGREEYLTLCEVEVYVEQKVNLAKLGKATQSSDWISQGAQLAIDGVKYTDFSQGSCSHTKNDNPAWWRLDLMVRYKVDTVVLVNRMDSHRERLLGAEIRVGDSANDNNPICGTVTSISQDTITLCCNGMEGRYVSVVIPGREEYLSLCEVEVFGTEYANEEAGGATVDDAEMTHLFIHPRAHTNTNNMTWWQLDLRKRYMVQKVVIANRMEEHSKGLMGAEIRVGDSADNNNPICGTIREISNINDITVLCEGRAGYYVSVVVPHSMENLGLSEVQVYGEKNYDHKGVNIARQGEAVQSSTYLSIYPAKLAIDGNIQTDFSIHPCTHTNNDNPAWWRLDLKARYEVEFVVIWNRMDEHSERLLGAEIRIGNSPDNTNPVCDRITDISQFTITLYCKGVEGRYVSVIIPWRQEQLTLCEVEVYGEKLSYHTGVNVARLGEAHQSSIGFSSDRAKVAIDGIKLTDEFIDSCTSLTNYENPAWWRLDLKKRYRVQTLVIVTRKDNDRLIGAEIRIGDSADNNNPMCGPIDKGTEAIIILSCDGMAGRYVSVVIPWRERHLQLCEVEVYGEESRNQKGINLARSGEVRQSSTTSPEYGAERAIDENKDTNNYLQPCTQTKKDSPAWWRLDLMRTYRIGAILIVSRGDRLIGAEIRVGDSLDDDNPICATITEIFQDATTVYCYGMEGRYVSVVISGDLSLCEVEVYGYTVRALTDTNLARLGKATQSSDYRPEYVAQTVIDGVKETSPLIRPCSHTNYDKPAWWQVDLRKRYKIETVVIVNREDCCSERLLAAEIRVGDSADNNNPVCDRIMDVSKVTITLFCKGMEGRYVSVVIPGRKEHLTLCELEVYGEESTKETGAAVNDIEMSHLFINSCAHTNNYNLTWWTLDLKKRYKVQKVVIVNRMDEHKERLLGAEIHVGDSVDINNPVCGTITNVSVDNITLLCDGKVGFYVIVVIPHSSEFLQLSEVEVYGDTSADHKGVNLARQGAVKQSSSFLSIQSADTAIDGVKLDDLSLHPCAHTSDDNPSWWRLDLKSRFEVDCVFIVYRMDDKRERLLGAEVRIGDSEDNNNPVCGTITDVSQGTVTLSCKGMEGRYVSVVIPGRKEYLTLCEVEVYGEKLNDHAGLNLAKLGEVDQSSTYLSTYPAEAAVDGIKVTDLLIHPCAHTNKDNPAWWQLDLKKRYKVKTVIIVNRMDEHSERLLGAEIRVGNSPDNNNPVCGTITIGTEAIIILSCGGMEGRYVSVVIPGREEYLQLCEVEVYGEESTGYKDNLARSGDVKQSSTYRQKYRTAATVDGVKRTKSLIHPCTPTKHDNPAWWQLDLKKRYNVQTVLIINRMDEHSERLLGAEIRVGDLANNNNPVCRNITDVSQANITLYCNGMEGRYVSVVIPGRRQYLQLCEVEVYGEESINQEGINLARSGEVRQSSTRSPQNGAERAIDGNKDTNNYSQPCTQTKRDSPAWWRLDLMRTYRIGAILIVSRGDRLIGAEIRVGDSLKKDNPLCATITEIFQDATTVYCYGMEGRYITVLISGDLSLCEVEVYGHQPYTSQ</sequence>
<name>A0A8J1KZ79_XENLA</name>
<keyword evidence="10" id="KW-1185">Reference proteome</keyword>
<protein>
    <submittedName>
        <fullName evidence="11">Uncharacterized protein LOC108719450</fullName>
    </submittedName>
</protein>
<evidence type="ECO:0000256" key="7">
    <source>
        <dbReference type="ARBA" id="ARBA00023157"/>
    </source>
</evidence>
<feature type="compositionally biased region" description="Polar residues" evidence="8">
    <location>
        <begin position="1746"/>
        <end position="1756"/>
    </location>
</feature>
<evidence type="ECO:0000256" key="6">
    <source>
        <dbReference type="ARBA" id="ARBA00022837"/>
    </source>
</evidence>
<dbReference type="GO" id="GO:0001868">
    <property type="term" value="P:regulation of complement activation, lectin pathway"/>
    <property type="evidence" value="ECO:0007669"/>
    <property type="project" value="UniProtKB-ARBA"/>
</dbReference>
<feature type="domain" description="Fucolectin tachylectin-4 pentraxin-1" evidence="9">
    <location>
        <begin position="616"/>
        <end position="758"/>
    </location>
</feature>
<evidence type="ECO:0000256" key="3">
    <source>
        <dbReference type="ARBA" id="ARBA00011233"/>
    </source>
</evidence>
<dbReference type="OrthoDB" id="547680at2759"/>
<dbReference type="GO" id="GO:0046872">
    <property type="term" value="F:metal ion binding"/>
    <property type="evidence" value="ECO:0007669"/>
    <property type="project" value="UniProtKB-KW"/>
</dbReference>
<feature type="domain" description="Fucolectin tachylectin-4 pentraxin-1" evidence="9">
    <location>
        <begin position="487"/>
        <end position="611"/>
    </location>
</feature>
<feature type="domain" description="Fucolectin tachylectin-4 pentraxin-1" evidence="9">
    <location>
        <begin position="1040"/>
        <end position="1178"/>
    </location>
</feature>
<dbReference type="Gene3D" id="2.60.120.260">
    <property type="entry name" value="Galactose-binding domain-like"/>
    <property type="match status" value="13"/>
</dbReference>
<feature type="domain" description="Fucolectin tachylectin-4 pentraxin-1" evidence="9">
    <location>
        <begin position="903"/>
        <end position="1039"/>
    </location>
</feature>
<dbReference type="SMART" id="SM00607">
    <property type="entry name" value="FTP"/>
    <property type="match status" value="13"/>
</dbReference>